<organism evidence="6 7">
    <name type="scientific">Ferruginivarius sediminum</name>
    <dbReference type="NCBI Taxonomy" id="2661937"/>
    <lineage>
        <taxon>Bacteria</taxon>
        <taxon>Pseudomonadati</taxon>
        <taxon>Pseudomonadota</taxon>
        <taxon>Alphaproteobacteria</taxon>
        <taxon>Rhodospirillales</taxon>
        <taxon>Rhodospirillaceae</taxon>
        <taxon>Ferruginivarius</taxon>
    </lineage>
</organism>
<gene>
    <name evidence="6" type="ORF">DRB17_09575</name>
</gene>
<dbReference type="PRINTS" id="PR00039">
    <property type="entry name" value="HTHLYSR"/>
</dbReference>
<evidence type="ECO:0000313" key="7">
    <source>
        <dbReference type="Proteomes" id="UP000253941"/>
    </source>
</evidence>
<feature type="domain" description="HTH lysR-type" evidence="5">
    <location>
        <begin position="23"/>
        <end position="80"/>
    </location>
</feature>
<dbReference type="AlphaFoldDB" id="A0A369T9W4"/>
<dbReference type="GO" id="GO:0000976">
    <property type="term" value="F:transcription cis-regulatory region binding"/>
    <property type="evidence" value="ECO:0007669"/>
    <property type="project" value="TreeGrafter"/>
</dbReference>
<dbReference type="Proteomes" id="UP000253941">
    <property type="component" value="Unassembled WGS sequence"/>
</dbReference>
<dbReference type="InterPro" id="IPR005119">
    <property type="entry name" value="LysR_subst-bd"/>
</dbReference>
<dbReference type="PROSITE" id="PS50931">
    <property type="entry name" value="HTH_LYSR"/>
    <property type="match status" value="1"/>
</dbReference>
<evidence type="ECO:0000256" key="3">
    <source>
        <dbReference type="ARBA" id="ARBA00023125"/>
    </source>
</evidence>
<dbReference type="PANTHER" id="PTHR30126">
    <property type="entry name" value="HTH-TYPE TRANSCRIPTIONAL REGULATOR"/>
    <property type="match status" value="1"/>
</dbReference>
<proteinExistence type="inferred from homology"/>
<dbReference type="CDD" id="cd05466">
    <property type="entry name" value="PBP2_LTTR_substrate"/>
    <property type="match status" value="1"/>
</dbReference>
<keyword evidence="7" id="KW-1185">Reference proteome</keyword>
<dbReference type="GO" id="GO:0003700">
    <property type="term" value="F:DNA-binding transcription factor activity"/>
    <property type="evidence" value="ECO:0007669"/>
    <property type="project" value="InterPro"/>
</dbReference>
<dbReference type="Gene3D" id="1.10.10.10">
    <property type="entry name" value="Winged helix-like DNA-binding domain superfamily/Winged helix DNA-binding domain"/>
    <property type="match status" value="1"/>
</dbReference>
<comment type="similarity">
    <text evidence="1">Belongs to the LysR transcriptional regulatory family.</text>
</comment>
<accession>A0A369T9W4</accession>
<protein>
    <submittedName>
        <fullName evidence="6">LysR family transcriptional regulator</fullName>
    </submittedName>
</protein>
<evidence type="ECO:0000313" key="6">
    <source>
        <dbReference type="EMBL" id="RDD62078.1"/>
    </source>
</evidence>
<dbReference type="Pfam" id="PF03466">
    <property type="entry name" value="LysR_substrate"/>
    <property type="match status" value="1"/>
</dbReference>
<dbReference type="EMBL" id="QPMH01000007">
    <property type="protein sequence ID" value="RDD62078.1"/>
    <property type="molecule type" value="Genomic_DNA"/>
</dbReference>
<reference evidence="6 7" key="1">
    <citation type="submission" date="2018-07" db="EMBL/GenBank/DDBJ databases">
        <title>Venubactetium sediminum gen. nov., sp. nov., isolated from a marine solar saltern.</title>
        <authorList>
            <person name="Wang S."/>
        </authorList>
    </citation>
    <scope>NUCLEOTIDE SEQUENCE [LARGE SCALE GENOMIC DNA]</scope>
    <source>
        <strain evidence="6 7">WD2A32</strain>
    </source>
</reference>
<evidence type="ECO:0000256" key="4">
    <source>
        <dbReference type="ARBA" id="ARBA00023163"/>
    </source>
</evidence>
<keyword evidence="3" id="KW-0238">DNA-binding</keyword>
<evidence type="ECO:0000259" key="5">
    <source>
        <dbReference type="PROSITE" id="PS50931"/>
    </source>
</evidence>
<dbReference type="InterPro" id="IPR000847">
    <property type="entry name" value="LysR_HTH_N"/>
</dbReference>
<sequence length="320" mass="35447">MLVHRLSRERPMIGKDRDFARNLDWNLLKILREVAETGTISQAAVELGRKQPAVSLALQRLEAALGTKLFERGGRRLVMTNEGEVLAALCREISQTVEDMPSRLADTVSMTSVHLRLLVISNLVYPGLDAAVATFHQQHSRAEIDIDVAPWRTIQDAILREVADVGIAPSRSFHTDLQYRPLFDEVNRPFCGRGHPLYGRRPRSVEELADYAFVLTEADEPEELQKFRAKYGLGRYVAGRSERLEEAKRLTKLGIGICFLPEGLAAAETADGSLWSLLPDSAGPAIPIYAIAARKAEAPCQRFVNYLAASSRASQGQVDA</sequence>
<keyword evidence="4" id="KW-0804">Transcription</keyword>
<dbReference type="Gene3D" id="3.40.190.290">
    <property type="match status" value="1"/>
</dbReference>
<keyword evidence="2" id="KW-0805">Transcription regulation</keyword>
<evidence type="ECO:0000256" key="2">
    <source>
        <dbReference type="ARBA" id="ARBA00023015"/>
    </source>
</evidence>
<dbReference type="InterPro" id="IPR036388">
    <property type="entry name" value="WH-like_DNA-bd_sf"/>
</dbReference>
<dbReference type="SUPFAM" id="SSF46785">
    <property type="entry name" value="Winged helix' DNA-binding domain"/>
    <property type="match status" value="1"/>
</dbReference>
<dbReference type="PANTHER" id="PTHR30126:SF98">
    <property type="entry name" value="HTH-TYPE TRANSCRIPTIONAL ACTIVATOR BAUR"/>
    <property type="match status" value="1"/>
</dbReference>
<dbReference type="Pfam" id="PF00126">
    <property type="entry name" value="HTH_1"/>
    <property type="match status" value="1"/>
</dbReference>
<name>A0A369T9W4_9PROT</name>
<comment type="caution">
    <text evidence="6">The sequence shown here is derived from an EMBL/GenBank/DDBJ whole genome shotgun (WGS) entry which is preliminary data.</text>
</comment>
<dbReference type="SUPFAM" id="SSF53850">
    <property type="entry name" value="Periplasmic binding protein-like II"/>
    <property type="match status" value="1"/>
</dbReference>
<dbReference type="InterPro" id="IPR036390">
    <property type="entry name" value="WH_DNA-bd_sf"/>
</dbReference>
<evidence type="ECO:0000256" key="1">
    <source>
        <dbReference type="ARBA" id="ARBA00009437"/>
    </source>
</evidence>